<evidence type="ECO:0000256" key="3">
    <source>
        <dbReference type="SAM" id="SignalP"/>
    </source>
</evidence>
<evidence type="ECO:0000256" key="1">
    <source>
        <dbReference type="ARBA" id="ARBA00009477"/>
    </source>
</evidence>
<evidence type="ECO:0000259" key="4">
    <source>
        <dbReference type="Pfam" id="PF25954"/>
    </source>
</evidence>
<accession>A0ABM8FPF6</accession>
<dbReference type="InterPro" id="IPR058792">
    <property type="entry name" value="Beta-barrel_RND_2"/>
</dbReference>
<organism evidence="6 7">
    <name type="scientific">Hydrogenimonas cancrithermarum</name>
    <dbReference type="NCBI Taxonomy" id="2993563"/>
    <lineage>
        <taxon>Bacteria</taxon>
        <taxon>Pseudomonadati</taxon>
        <taxon>Campylobacterota</taxon>
        <taxon>Epsilonproteobacteria</taxon>
        <taxon>Campylobacterales</taxon>
        <taxon>Hydrogenimonadaceae</taxon>
        <taxon>Hydrogenimonas</taxon>
    </lineage>
</organism>
<dbReference type="RefSeq" id="WP_286336794.1">
    <property type="nucleotide sequence ID" value="NZ_AP027370.1"/>
</dbReference>
<dbReference type="InterPro" id="IPR058647">
    <property type="entry name" value="BSH_CzcB-like"/>
</dbReference>
<protein>
    <submittedName>
        <fullName evidence="6">Uncharacterized protein</fullName>
    </submittedName>
</protein>
<feature type="domain" description="CusB-like beta-barrel" evidence="4">
    <location>
        <begin position="194"/>
        <end position="262"/>
    </location>
</feature>
<dbReference type="PANTHER" id="PTHR30469:SF15">
    <property type="entry name" value="HLYD FAMILY OF SECRETION PROTEINS"/>
    <property type="match status" value="1"/>
</dbReference>
<feature type="coiled-coil region" evidence="2">
    <location>
        <begin position="116"/>
        <end position="157"/>
    </location>
</feature>
<dbReference type="Gene3D" id="2.40.30.170">
    <property type="match status" value="1"/>
</dbReference>
<dbReference type="Gene3D" id="1.10.287.470">
    <property type="entry name" value="Helix hairpin bin"/>
    <property type="match status" value="1"/>
</dbReference>
<dbReference type="NCBIfam" id="TIGR01730">
    <property type="entry name" value="RND_mfp"/>
    <property type="match status" value="1"/>
</dbReference>
<evidence type="ECO:0000313" key="7">
    <source>
        <dbReference type="Proteomes" id="UP001321445"/>
    </source>
</evidence>
<dbReference type="InterPro" id="IPR006143">
    <property type="entry name" value="RND_pump_MFP"/>
</dbReference>
<dbReference type="EMBL" id="AP027370">
    <property type="protein sequence ID" value="BDY13852.1"/>
    <property type="molecule type" value="Genomic_DNA"/>
</dbReference>
<dbReference type="SUPFAM" id="SSF111369">
    <property type="entry name" value="HlyD-like secretion proteins"/>
    <property type="match status" value="1"/>
</dbReference>
<feature type="chain" id="PRO_5046608258" evidence="3">
    <location>
        <begin position="19"/>
        <end position="263"/>
    </location>
</feature>
<evidence type="ECO:0000256" key="2">
    <source>
        <dbReference type="SAM" id="Coils"/>
    </source>
</evidence>
<comment type="similarity">
    <text evidence="1">Belongs to the membrane fusion protein (MFP) (TC 8.A.1) family.</text>
</comment>
<keyword evidence="3" id="KW-0732">Signal</keyword>
<evidence type="ECO:0000259" key="5">
    <source>
        <dbReference type="Pfam" id="PF25973"/>
    </source>
</evidence>
<sequence length="263" mass="29568">MKKIALLIALFAAALSGAELTLTGSVVSDNQKMMTSRYMGFVKKVYVVEGQRVKKGQLLYTIDSKEIDSAKSQVELAISQAELALQMNRNQYNNILTNLARHERLFKKGMVSKYELENLQLAAENTKAMIEIAEKQVEQARAKLKEVLSQYKYLEVRAPNNGVVVEKRINAGEMAMPGMPAIVLTDLSRLKIMTEISESNLKDVKVGEKVLVEIPSIGYEKEGRVYAIIPSSNPMTHQFRMKVSFDYKGYQVYPGMYAQVTVK</sequence>
<feature type="signal peptide" evidence="3">
    <location>
        <begin position="1"/>
        <end position="18"/>
    </location>
</feature>
<reference evidence="6 7" key="1">
    <citation type="submission" date="2023-03" db="EMBL/GenBank/DDBJ databases">
        <title>Description of Hydrogenimonas sp. ISO32.</title>
        <authorList>
            <person name="Mino S."/>
            <person name="Fukazawa S."/>
            <person name="Sawabe T."/>
        </authorList>
    </citation>
    <scope>NUCLEOTIDE SEQUENCE [LARGE SCALE GENOMIC DNA]</scope>
    <source>
        <strain evidence="6 7">ISO32</strain>
    </source>
</reference>
<keyword evidence="2" id="KW-0175">Coiled coil</keyword>
<proteinExistence type="inferred from homology"/>
<evidence type="ECO:0000313" key="6">
    <source>
        <dbReference type="EMBL" id="BDY13852.1"/>
    </source>
</evidence>
<gene>
    <name evidence="6" type="ORF">HCR_21640</name>
</gene>
<feature type="domain" description="CzcB-like barrel-sandwich hybrid" evidence="5">
    <location>
        <begin position="34"/>
        <end position="174"/>
    </location>
</feature>
<dbReference type="PANTHER" id="PTHR30469">
    <property type="entry name" value="MULTIDRUG RESISTANCE PROTEIN MDTA"/>
    <property type="match status" value="1"/>
</dbReference>
<name>A0ABM8FPF6_9BACT</name>
<keyword evidence="7" id="KW-1185">Reference proteome</keyword>
<dbReference type="Pfam" id="PF25954">
    <property type="entry name" value="Beta-barrel_RND_2"/>
    <property type="match status" value="1"/>
</dbReference>
<dbReference type="Pfam" id="PF25973">
    <property type="entry name" value="BSH_CzcB"/>
    <property type="match status" value="1"/>
</dbReference>
<dbReference type="Proteomes" id="UP001321445">
    <property type="component" value="Chromosome"/>
</dbReference>
<dbReference type="Gene3D" id="2.40.50.100">
    <property type="match status" value="1"/>
</dbReference>